<evidence type="ECO:0000313" key="7">
    <source>
        <dbReference type="Proteomes" id="UP000178603"/>
    </source>
</evidence>
<keyword evidence="4" id="KW-0472">Membrane</keyword>
<dbReference type="AlphaFoldDB" id="A0A1F8APW6"/>
<dbReference type="Proteomes" id="UP000178603">
    <property type="component" value="Unassembled WGS sequence"/>
</dbReference>
<dbReference type="Gene3D" id="3.90.550.10">
    <property type="entry name" value="Spore Coat Polysaccharide Biosynthesis Protein SpsA, Chain A"/>
    <property type="match status" value="1"/>
</dbReference>
<feature type="domain" description="Glycosyltransferase 2-like" evidence="5">
    <location>
        <begin position="5"/>
        <end position="178"/>
    </location>
</feature>
<dbReference type="GO" id="GO:0016757">
    <property type="term" value="F:glycosyltransferase activity"/>
    <property type="evidence" value="ECO:0007669"/>
    <property type="project" value="UniProtKB-KW"/>
</dbReference>
<dbReference type="InterPro" id="IPR001173">
    <property type="entry name" value="Glyco_trans_2-like"/>
</dbReference>
<organism evidence="6 7">
    <name type="scientific">Candidatus Woesebacteria bacterium RIFCSPHIGHO2_12_FULL_41_24</name>
    <dbReference type="NCBI Taxonomy" id="1802510"/>
    <lineage>
        <taxon>Bacteria</taxon>
        <taxon>Candidatus Woeseibacteriota</taxon>
    </lineage>
</organism>
<sequence>MKRITVIVPTWNGGSSVVGCIKSLVSQTYKPYETIVIDNASTDSTPDLVNRLVKRNKTVKFVRNDKNLGVTGGRNKGIEVCAKESDYLLFFDHDMLADKKMLEKLVKVAENKNDIGIVTPKIYYKSERKRIWSAGTDINLWTGQVIFRNGIDVGQYDKTVEVGVSPAAILVKRELVEKIEGFDNIFESSWEDADFCYMARFEGYRTYYTPDAIAYHDIEYDTQKDAERLLVRYARNLGKNRIIFMRRYGKNLFIFLFFLPIYLIYYLYLAVKYKHLSGYLKFLKGTLEGFMLVNIKERRHVRMGTTRGT</sequence>
<keyword evidence="4" id="KW-1133">Transmembrane helix</keyword>
<dbReference type="PANTHER" id="PTHR43179">
    <property type="entry name" value="RHAMNOSYLTRANSFERASE WBBL"/>
    <property type="match status" value="1"/>
</dbReference>
<dbReference type="CDD" id="cd04186">
    <property type="entry name" value="GT_2_like_c"/>
    <property type="match status" value="1"/>
</dbReference>
<dbReference type="PANTHER" id="PTHR43179:SF12">
    <property type="entry name" value="GALACTOFURANOSYLTRANSFERASE GLFT2"/>
    <property type="match status" value="1"/>
</dbReference>
<evidence type="ECO:0000313" key="6">
    <source>
        <dbReference type="EMBL" id="OGM53804.1"/>
    </source>
</evidence>
<reference evidence="6 7" key="1">
    <citation type="journal article" date="2016" name="Nat. Commun.">
        <title>Thousands of microbial genomes shed light on interconnected biogeochemical processes in an aquifer system.</title>
        <authorList>
            <person name="Anantharaman K."/>
            <person name="Brown C.T."/>
            <person name="Hug L.A."/>
            <person name="Sharon I."/>
            <person name="Castelle C.J."/>
            <person name="Probst A.J."/>
            <person name="Thomas B.C."/>
            <person name="Singh A."/>
            <person name="Wilkins M.J."/>
            <person name="Karaoz U."/>
            <person name="Brodie E.L."/>
            <person name="Williams K.H."/>
            <person name="Hubbard S.S."/>
            <person name="Banfield J.F."/>
        </authorList>
    </citation>
    <scope>NUCLEOTIDE SEQUENCE [LARGE SCALE GENOMIC DNA]</scope>
</reference>
<comment type="similarity">
    <text evidence="1">Belongs to the glycosyltransferase 2 family.</text>
</comment>
<dbReference type="PROSITE" id="PS51257">
    <property type="entry name" value="PROKAR_LIPOPROTEIN"/>
    <property type="match status" value="1"/>
</dbReference>
<accession>A0A1F8APW6</accession>
<dbReference type="SUPFAM" id="SSF53448">
    <property type="entry name" value="Nucleotide-diphospho-sugar transferases"/>
    <property type="match status" value="1"/>
</dbReference>
<evidence type="ECO:0000259" key="5">
    <source>
        <dbReference type="Pfam" id="PF00535"/>
    </source>
</evidence>
<evidence type="ECO:0000256" key="4">
    <source>
        <dbReference type="SAM" id="Phobius"/>
    </source>
</evidence>
<dbReference type="Pfam" id="PF00535">
    <property type="entry name" value="Glycos_transf_2"/>
    <property type="match status" value="1"/>
</dbReference>
<keyword evidence="2" id="KW-0328">Glycosyltransferase</keyword>
<dbReference type="InterPro" id="IPR029044">
    <property type="entry name" value="Nucleotide-diphossugar_trans"/>
</dbReference>
<proteinExistence type="inferred from homology"/>
<keyword evidence="4" id="KW-0812">Transmembrane</keyword>
<evidence type="ECO:0000256" key="3">
    <source>
        <dbReference type="ARBA" id="ARBA00022679"/>
    </source>
</evidence>
<evidence type="ECO:0000256" key="1">
    <source>
        <dbReference type="ARBA" id="ARBA00006739"/>
    </source>
</evidence>
<name>A0A1F8APW6_9BACT</name>
<gene>
    <name evidence="6" type="ORF">A3E44_05300</name>
</gene>
<protein>
    <recommendedName>
        <fullName evidence="5">Glycosyltransferase 2-like domain-containing protein</fullName>
    </recommendedName>
</protein>
<evidence type="ECO:0000256" key="2">
    <source>
        <dbReference type="ARBA" id="ARBA00022676"/>
    </source>
</evidence>
<keyword evidence="3" id="KW-0808">Transferase</keyword>
<feature type="transmembrane region" description="Helical" evidence="4">
    <location>
        <begin position="251"/>
        <end position="271"/>
    </location>
</feature>
<dbReference type="EMBL" id="MGGW01000020">
    <property type="protein sequence ID" value="OGM53804.1"/>
    <property type="molecule type" value="Genomic_DNA"/>
</dbReference>
<comment type="caution">
    <text evidence="6">The sequence shown here is derived from an EMBL/GenBank/DDBJ whole genome shotgun (WGS) entry which is preliminary data.</text>
</comment>